<sequence>MYLHKANLFLAGVTVILAYAASYKLNAIDSISSATSSIDGGECYNSNSTFSCCQPVSVFRFSAIVCVNVSSVDTQNVLPFTLAVDGKLDINDTFSDKKPQPSCFEYDNPGPVYLCVIFYNTTFTEAHVSSCLKLRILVQAEIFIPLKCFTLSRPSVMTETQENLVTDNIVY</sequence>
<protein>
    <recommendedName>
        <fullName evidence="1">DUF4773 domain-containing protein</fullName>
    </recommendedName>
</protein>
<dbReference type="Proteomes" id="UP001163046">
    <property type="component" value="Unassembled WGS sequence"/>
</dbReference>
<organism evidence="2 3">
    <name type="scientific">Desmophyllum pertusum</name>
    <dbReference type="NCBI Taxonomy" id="174260"/>
    <lineage>
        <taxon>Eukaryota</taxon>
        <taxon>Metazoa</taxon>
        <taxon>Cnidaria</taxon>
        <taxon>Anthozoa</taxon>
        <taxon>Hexacorallia</taxon>
        <taxon>Scleractinia</taxon>
        <taxon>Caryophylliina</taxon>
        <taxon>Caryophylliidae</taxon>
        <taxon>Desmophyllum</taxon>
    </lineage>
</organism>
<comment type="caution">
    <text evidence="2">The sequence shown here is derived from an EMBL/GenBank/DDBJ whole genome shotgun (WGS) entry which is preliminary data.</text>
</comment>
<dbReference type="Pfam" id="PF15998">
    <property type="entry name" value="DUF4773"/>
    <property type="match status" value="1"/>
</dbReference>
<evidence type="ECO:0000313" key="3">
    <source>
        <dbReference type="Proteomes" id="UP001163046"/>
    </source>
</evidence>
<dbReference type="EMBL" id="MU827815">
    <property type="protein sequence ID" value="KAJ7323413.1"/>
    <property type="molecule type" value="Genomic_DNA"/>
</dbReference>
<proteinExistence type="predicted"/>
<dbReference type="InterPro" id="IPR031941">
    <property type="entry name" value="DUF4773"/>
</dbReference>
<feature type="domain" description="DUF4773" evidence="1">
    <location>
        <begin position="43"/>
        <end position="152"/>
    </location>
</feature>
<dbReference type="OrthoDB" id="5967956at2759"/>
<evidence type="ECO:0000313" key="2">
    <source>
        <dbReference type="EMBL" id="KAJ7323413.1"/>
    </source>
</evidence>
<dbReference type="AlphaFoldDB" id="A0A9W9Y8C9"/>
<keyword evidence="3" id="KW-1185">Reference proteome</keyword>
<accession>A0A9W9Y8C9</accession>
<dbReference type="PANTHER" id="PTHR36299">
    <property type="entry name" value="AGAP008005-PA"/>
    <property type="match status" value="1"/>
</dbReference>
<reference evidence="2" key="1">
    <citation type="submission" date="2023-01" db="EMBL/GenBank/DDBJ databases">
        <title>Genome assembly of the deep-sea coral Lophelia pertusa.</title>
        <authorList>
            <person name="Herrera S."/>
            <person name="Cordes E."/>
        </authorList>
    </citation>
    <scope>NUCLEOTIDE SEQUENCE</scope>
    <source>
        <strain evidence="2">USNM1676648</strain>
        <tissue evidence="2">Polyp</tissue>
    </source>
</reference>
<evidence type="ECO:0000259" key="1">
    <source>
        <dbReference type="Pfam" id="PF15998"/>
    </source>
</evidence>
<dbReference type="PANTHER" id="PTHR36299:SF2">
    <property type="entry name" value="DUF4773 DOMAIN-CONTAINING PROTEIN"/>
    <property type="match status" value="1"/>
</dbReference>
<name>A0A9W9Y8C9_9CNID</name>
<gene>
    <name evidence="2" type="ORF">OS493_031888</name>
</gene>